<organism evidence="1 2">
    <name type="scientific">Dipteronia sinensis</name>
    <dbReference type="NCBI Taxonomy" id="43782"/>
    <lineage>
        <taxon>Eukaryota</taxon>
        <taxon>Viridiplantae</taxon>
        <taxon>Streptophyta</taxon>
        <taxon>Embryophyta</taxon>
        <taxon>Tracheophyta</taxon>
        <taxon>Spermatophyta</taxon>
        <taxon>Magnoliopsida</taxon>
        <taxon>eudicotyledons</taxon>
        <taxon>Gunneridae</taxon>
        <taxon>Pentapetalae</taxon>
        <taxon>rosids</taxon>
        <taxon>malvids</taxon>
        <taxon>Sapindales</taxon>
        <taxon>Sapindaceae</taxon>
        <taxon>Hippocastanoideae</taxon>
        <taxon>Acereae</taxon>
        <taxon>Dipteronia</taxon>
    </lineage>
</organism>
<name>A0AAE0E438_9ROSI</name>
<evidence type="ECO:0008006" key="3">
    <source>
        <dbReference type="Google" id="ProtNLM"/>
    </source>
</evidence>
<evidence type="ECO:0000313" key="2">
    <source>
        <dbReference type="Proteomes" id="UP001281410"/>
    </source>
</evidence>
<protein>
    <recommendedName>
        <fullName evidence="3">Reverse transcriptase domain-containing protein</fullName>
    </recommendedName>
</protein>
<dbReference type="PANTHER" id="PTHR33116">
    <property type="entry name" value="REVERSE TRANSCRIPTASE ZINC-BINDING DOMAIN-CONTAINING PROTEIN-RELATED-RELATED"/>
    <property type="match status" value="1"/>
</dbReference>
<sequence length="75" mass="8615">MGYVINVRRILRCFEVASGLHINFQKTCVMKVGKEKSWATSMRCNKASLPIRYLGLTLGGHPCSKLFWSDLIHRF</sequence>
<dbReference type="AlphaFoldDB" id="A0AAE0E438"/>
<dbReference type="PANTHER" id="PTHR33116:SF78">
    <property type="entry name" value="OS12G0587133 PROTEIN"/>
    <property type="match status" value="1"/>
</dbReference>
<reference evidence="1" key="1">
    <citation type="journal article" date="2023" name="Plant J.">
        <title>Genome sequences and population genomics provide insights into the demographic history, inbreeding, and mutation load of two 'living fossil' tree species of Dipteronia.</title>
        <authorList>
            <person name="Feng Y."/>
            <person name="Comes H.P."/>
            <person name="Chen J."/>
            <person name="Zhu S."/>
            <person name="Lu R."/>
            <person name="Zhang X."/>
            <person name="Li P."/>
            <person name="Qiu J."/>
            <person name="Olsen K.M."/>
            <person name="Qiu Y."/>
        </authorList>
    </citation>
    <scope>NUCLEOTIDE SEQUENCE</scope>
    <source>
        <strain evidence="1">NBL</strain>
    </source>
</reference>
<evidence type="ECO:0000313" key="1">
    <source>
        <dbReference type="EMBL" id="KAK3206982.1"/>
    </source>
</evidence>
<gene>
    <name evidence="1" type="ORF">Dsin_021028</name>
</gene>
<dbReference type="EMBL" id="JANJYJ010000006">
    <property type="protein sequence ID" value="KAK3206982.1"/>
    <property type="molecule type" value="Genomic_DNA"/>
</dbReference>
<comment type="caution">
    <text evidence="1">The sequence shown here is derived from an EMBL/GenBank/DDBJ whole genome shotgun (WGS) entry which is preliminary data.</text>
</comment>
<keyword evidence="2" id="KW-1185">Reference proteome</keyword>
<dbReference type="Proteomes" id="UP001281410">
    <property type="component" value="Unassembled WGS sequence"/>
</dbReference>
<accession>A0AAE0E438</accession>
<proteinExistence type="predicted"/>